<evidence type="ECO:0000259" key="1">
    <source>
        <dbReference type="Pfam" id="PF12697"/>
    </source>
</evidence>
<dbReference type="Gene3D" id="3.40.50.1820">
    <property type="entry name" value="alpha/beta hydrolase"/>
    <property type="match status" value="1"/>
</dbReference>
<proteinExistence type="predicted"/>
<dbReference type="GO" id="GO:0016787">
    <property type="term" value="F:hydrolase activity"/>
    <property type="evidence" value="ECO:0007669"/>
    <property type="project" value="UniProtKB-KW"/>
</dbReference>
<dbReference type="PANTHER" id="PTHR43689:SF8">
    <property type="entry name" value="ALPHA_BETA-HYDROLASES SUPERFAMILY PROTEIN"/>
    <property type="match status" value="1"/>
</dbReference>
<accession>C0QIS3</accession>
<protein>
    <submittedName>
        <fullName evidence="2">Hydrolase (Alpha/beta fold protein)</fullName>
    </submittedName>
</protein>
<dbReference type="InterPro" id="IPR000073">
    <property type="entry name" value="AB_hydrolase_1"/>
</dbReference>
<dbReference type="Proteomes" id="UP000000442">
    <property type="component" value="Chromosome"/>
</dbReference>
<dbReference type="SUPFAM" id="SSF53474">
    <property type="entry name" value="alpha/beta-Hydrolases"/>
    <property type="match status" value="1"/>
</dbReference>
<organism evidence="2 3">
    <name type="scientific">Desulforapulum autotrophicum (strain ATCC 43914 / DSM 3382 / VKM B-1955 / HRM2)</name>
    <name type="common">Desulfobacterium autotrophicum</name>
    <dbReference type="NCBI Taxonomy" id="177437"/>
    <lineage>
        <taxon>Bacteria</taxon>
        <taxon>Pseudomonadati</taxon>
        <taxon>Thermodesulfobacteriota</taxon>
        <taxon>Desulfobacteria</taxon>
        <taxon>Desulfobacterales</taxon>
        <taxon>Desulfobacteraceae</taxon>
        <taxon>Desulforapulum</taxon>
    </lineage>
</organism>
<dbReference type="AlphaFoldDB" id="C0QIS3"/>
<gene>
    <name evidence="2" type="ordered locus">HRM2_05990</name>
</gene>
<dbReference type="HOGENOM" id="CLU_020336_26_0_7"/>
<dbReference type="Pfam" id="PF12697">
    <property type="entry name" value="Abhydrolase_6"/>
    <property type="match status" value="1"/>
</dbReference>
<dbReference type="InterPro" id="IPR029058">
    <property type="entry name" value="AB_hydrolase_fold"/>
</dbReference>
<evidence type="ECO:0000313" key="2">
    <source>
        <dbReference type="EMBL" id="ACN13713.1"/>
    </source>
</evidence>
<evidence type="ECO:0000313" key="3">
    <source>
        <dbReference type="Proteomes" id="UP000000442"/>
    </source>
</evidence>
<sequence>MNPTNNSMNPSLIKTDIDLYAGQEKLRGQRLDMASATPQTSTLVFLHEGLGSIAQWKAFPAALCKATGCPGFLYERRGYGIGAPPPDPDSHQWPMDYLEQEARILDGILEQCQVEHPVLIGHSDGGTIALLYAATHSTKLRGVITEAAHIFVEDVTVKGIQRVVQIYETLDLKAKLARYHGERTDFVFQRWADRWLAPLFRSWNVEKHLAAITCPLLVIQGEKDEYATLAQVDGIKNGVSGPVEINIVEECMHVPHLQAKKKVLKVMARFIASLGPDRF</sequence>
<name>C0QIS3_DESAH</name>
<dbReference type="RefSeq" id="WP_012662962.1">
    <property type="nucleotide sequence ID" value="NC_012108.1"/>
</dbReference>
<dbReference type="EMBL" id="CP001087">
    <property type="protein sequence ID" value="ACN13713.1"/>
    <property type="molecule type" value="Genomic_DNA"/>
</dbReference>
<dbReference type="PANTHER" id="PTHR43689">
    <property type="entry name" value="HYDROLASE"/>
    <property type="match status" value="1"/>
</dbReference>
<dbReference type="KEGG" id="dat:HRM2_05990"/>
<dbReference type="STRING" id="177437.HRM2_05990"/>
<dbReference type="eggNOG" id="COG2267">
    <property type="taxonomic scope" value="Bacteria"/>
</dbReference>
<feature type="domain" description="AB hydrolase-1" evidence="1">
    <location>
        <begin position="43"/>
        <end position="263"/>
    </location>
</feature>
<keyword evidence="2" id="KW-0378">Hydrolase</keyword>
<reference evidence="2 3" key="1">
    <citation type="journal article" date="2009" name="Environ. Microbiol.">
        <title>Genome sequence of Desulfobacterium autotrophicum HRM2, a marine sulfate reducer oxidizing organic carbon completely to carbon dioxide.</title>
        <authorList>
            <person name="Strittmatter A.W."/>
            <person name="Liesegang H."/>
            <person name="Rabus R."/>
            <person name="Decker I."/>
            <person name="Amann J."/>
            <person name="Andres S."/>
            <person name="Henne A."/>
            <person name="Fricke W.F."/>
            <person name="Martinez-Arias R."/>
            <person name="Bartels D."/>
            <person name="Goesmann A."/>
            <person name="Krause L."/>
            <person name="Puehler A."/>
            <person name="Klenk H.P."/>
            <person name="Richter M."/>
            <person name="Schuler M."/>
            <person name="Gloeckner F.O."/>
            <person name="Meyerdierks A."/>
            <person name="Gottschalk G."/>
            <person name="Amann R."/>
        </authorList>
    </citation>
    <scope>NUCLEOTIDE SEQUENCE [LARGE SCALE GENOMIC DNA]</scope>
    <source>
        <strain evidence="3">ATCC 43914 / DSM 3382 / HRM2</strain>
    </source>
</reference>
<keyword evidence="3" id="KW-1185">Reference proteome</keyword>